<dbReference type="PANTHER" id="PTHR35910">
    <property type="entry name" value="2EXR DOMAIN-CONTAINING PROTEIN"/>
    <property type="match status" value="1"/>
</dbReference>
<evidence type="ECO:0000313" key="3">
    <source>
        <dbReference type="Proteomes" id="UP000031186"/>
    </source>
</evidence>
<evidence type="ECO:0000259" key="1">
    <source>
        <dbReference type="Pfam" id="PF20150"/>
    </source>
</evidence>
<dbReference type="AlphaFoldDB" id="A0A0B4F0P9"/>
<proteinExistence type="predicted"/>
<reference evidence="2 3" key="1">
    <citation type="journal article" date="2014" name="Proc. Natl. Acad. Sci. U.S.A.">
        <title>Trajectory and genomic determinants of fungal-pathogen speciation and host adaptation.</title>
        <authorList>
            <person name="Hu X."/>
            <person name="Xiao G."/>
            <person name="Zheng P."/>
            <person name="Shang Y."/>
            <person name="Su Y."/>
            <person name="Zhang X."/>
            <person name="Liu X."/>
            <person name="Zhan S."/>
            <person name="St Leger R.J."/>
            <person name="Wang C."/>
        </authorList>
    </citation>
    <scope>NUCLEOTIDE SEQUENCE [LARGE SCALE GENOMIC DNA]</scope>
    <source>
        <strain evidence="2 3">ARSEF 549</strain>
    </source>
</reference>
<dbReference type="PANTHER" id="PTHR35910:SF1">
    <property type="entry name" value="2EXR DOMAIN-CONTAINING PROTEIN"/>
    <property type="match status" value="1"/>
</dbReference>
<dbReference type="EMBL" id="AZNF01000029">
    <property type="protein sequence ID" value="KID59421.1"/>
    <property type="molecule type" value="Genomic_DNA"/>
</dbReference>
<gene>
    <name evidence="2" type="ORF">MAN_10726</name>
</gene>
<feature type="non-terminal residue" evidence="2">
    <location>
        <position position="1"/>
    </location>
</feature>
<feature type="domain" description="2EXR" evidence="1">
    <location>
        <begin position="4"/>
        <end position="100"/>
    </location>
</feature>
<keyword evidence="3" id="KW-1185">Reference proteome</keyword>
<comment type="caution">
    <text evidence="2">The sequence shown here is derived from an EMBL/GenBank/DDBJ whole genome shotgun (WGS) entry which is preliminary data.</text>
</comment>
<name>A0A0B4F0P9_METAF</name>
<dbReference type="Pfam" id="PF20150">
    <property type="entry name" value="2EXR"/>
    <property type="match status" value="1"/>
</dbReference>
<dbReference type="VEuPathDB" id="FungiDB:MAN_10726"/>
<evidence type="ECO:0000313" key="2">
    <source>
        <dbReference type="EMBL" id="KID59421.1"/>
    </source>
</evidence>
<sequence>MATFQPFPRLPFELRALIWALAAQPRTVRLRAKFERRLTRPNHQHNKYTSEIACLFSPAPVPATLHTCRESRRQSPYEKLFYSQETEPRYVWVNFDLDMLDVGEAFFEYLEHHGSRVRRLKFEAQNFDECWFHFDSKKLVWFTNLVECHVVSGDGLGAWWGAWEDFYWSCKREDLIFIDKETGQRMNSYEVDEMMDKIQAETWRQAELEEEAALAEEMAAASINTE</sequence>
<organism evidence="2 3">
    <name type="scientific">Metarhizium anisopliae (strain ARSEF 549)</name>
    <dbReference type="NCBI Taxonomy" id="3151832"/>
    <lineage>
        <taxon>Eukaryota</taxon>
        <taxon>Fungi</taxon>
        <taxon>Dikarya</taxon>
        <taxon>Ascomycota</taxon>
        <taxon>Pezizomycotina</taxon>
        <taxon>Sordariomycetes</taxon>
        <taxon>Hypocreomycetidae</taxon>
        <taxon>Hypocreales</taxon>
        <taxon>Clavicipitaceae</taxon>
        <taxon>Metarhizium</taxon>
    </lineage>
</organism>
<dbReference type="HOGENOM" id="CLU_071377_3_0_1"/>
<dbReference type="OrthoDB" id="4937432at2759"/>
<protein>
    <recommendedName>
        <fullName evidence="1">2EXR domain-containing protein</fullName>
    </recommendedName>
</protein>
<dbReference type="InterPro" id="IPR045518">
    <property type="entry name" value="2EXR"/>
</dbReference>
<accession>A0A0B4F0P9</accession>
<dbReference type="Proteomes" id="UP000031186">
    <property type="component" value="Unassembled WGS sequence"/>
</dbReference>